<keyword evidence="3" id="KW-1185">Reference proteome</keyword>
<reference evidence="2 3" key="1">
    <citation type="journal article" date="2016" name="Mol. Biol. Evol.">
        <title>Comparative Genomics of Early-Diverging Mushroom-Forming Fungi Provides Insights into the Origins of Lignocellulose Decay Capabilities.</title>
        <authorList>
            <person name="Nagy L.G."/>
            <person name="Riley R."/>
            <person name="Tritt A."/>
            <person name="Adam C."/>
            <person name="Daum C."/>
            <person name="Floudas D."/>
            <person name="Sun H."/>
            <person name="Yadav J.S."/>
            <person name="Pangilinan J."/>
            <person name="Larsson K.H."/>
            <person name="Matsuura K."/>
            <person name="Barry K."/>
            <person name="Labutti K."/>
            <person name="Kuo R."/>
            <person name="Ohm R.A."/>
            <person name="Bhattacharya S.S."/>
            <person name="Shirouzu T."/>
            <person name="Yoshinaga Y."/>
            <person name="Martin F.M."/>
            <person name="Grigoriev I.V."/>
            <person name="Hibbett D.S."/>
        </authorList>
    </citation>
    <scope>NUCLEOTIDE SEQUENCE [LARGE SCALE GENOMIC DNA]</scope>
    <source>
        <strain evidence="2 3">CBS 109695</strain>
    </source>
</reference>
<sequence>MYARRWKDLKVRKSAQCMRKCENPWENQGRQSRCKDLNIVEQSIHPTGMFKGGVLKKRPKHAGRWREWIECATALRILPAWFVDCVDEEIRIRKEEASFEQNRPVKHRGNNPLHRSLTRALVVVAAGLGLVWRRIGFGTCGGDQGGGLGGTSWLKIASLPPIFECQRIMCINLNSNTPQTIVSSYSTKVKGVSAALSVKPTHPATPRGNSAGPAQATRSKSISGILTSRRRRARVLEQLQGDKGDIRGRVEPREGHTQDRRDASVLTEIRNAFIAHPEKLVLDAVIAGASLTRRTRGCRARRLRWVPPGRRSLRGGGGGESTRCVDQDGAGLIPKSLTGKMLKWVLQDKLHYLYLTTKEWRLNDQFLENMRMLGKVLMSVERELVVGELLKECTRTFDTAKLWVDGHRIEDLRYLATGKGKPPSSCTAAHN</sequence>
<dbReference type="Proteomes" id="UP000076532">
    <property type="component" value="Unassembled WGS sequence"/>
</dbReference>
<feature type="region of interest" description="Disordered" evidence="1">
    <location>
        <begin position="199"/>
        <end position="222"/>
    </location>
</feature>
<dbReference type="AlphaFoldDB" id="A0A166LU47"/>
<protein>
    <submittedName>
        <fullName evidence="2">Uncharacterized protein</fullName>
    </submittedName>
</protein>
<dbReference type="EMBL" id="KV417533">
    <property type="protein sequence ID" value="KZP23320.1"/>
    <property type="molecule type" value="Genomic_DNA"/>
</dbReference>
<name>A0A166LU47_9AGAM</name>
<evidence type="ECO:0000313" key="2">
    <source>
        <dbReference type="EMBL" id="KZP23320.1"/>
    </source>
</evidence>
<evidence type="ECO:0000256" key="1">
    <source>
        <dbReference type="SAM" id="MobiDB-lite"/>
    </source>
</evidence>
<organism evidence="2 3">
    <name type="scientific">Athelia psychrophila</name>
    <dbReference type="NCBI Taxonomy" id="1759441"/>
    <lineage>
        <taxon>Eukaryota</taxon>
        <taxon>Fungi</taxon>
        <taxon>Dikarya</taxon>
        <taxon>Basidiomycota</taxon>
        <taxon>Agaricomycotina</taxon>
        <taxon>Agaricomycetes</taxon>
        <taxon>Agaricomycetidae</taxon>
        <taxon>Atheliales</taxon>
        <taxon>Atheliaceae</taxon>
        <taxon>Athelia</taxon>
    </lineage>
</organism>
<gene>
    <name evidence="2" type="ORF">FIBSPDRAFT_1015316</name>
</gene>
<evidence type="ECO:0000313" key="3">
    <source>
        <dbReference type="Proteomes" id="UP000076532"/>
    </source>
</evidence>
<proteinExistence type="predicted"/>
<accession>A0A166LU47</accession>